<evidence type="ECO:0000313" key="1">
    <source>
        <dbReference type="EMBL" id="SQD78962.1"/>
    </source>
</evidence>
<reference evidence="2" key="1">
    <citation type="submission" date="2018-05" db="EMBL/GenBank/DDBJ databases">
        <authorList>
            <person name="Cea G.-C."/>
            <person name="William W."/>
        </authorList>
    </citation>
    <scope>NUCLEOTIDE SEQUENCE [LARGE SCALE GENOMIC DNA]</scope>
    <source>
        <strain evidence="2">DB21MT 5</strain>
    </source>
</reference>
<sequence>MKNQQGITLFIVIIILVVLTSLAAAVITETRLGQNAIGLTQEKLANEQELLGGFSEVMSNPNLINDIMELTATASSALRVIQSPGIIVGLTQRGEGYCKRSANASSINLINCRFVKMDFSQNNTRRVQGLAMTAGVEQPFLAAQNK</sequence>
<gene>
    <name evidence="1" type="ORF">MORIYA_2486</name>
</gene>
<dbReference type="RefSeq" id="WP_112715352.1">
    <property type="nucleotide sequence ID" value="NZ_LS483250.1"/>
</dbReference>
<accession>A0A330LR94</accession>
<dbReference type="EMBL" id="LS483250">
    <property type="protein sequence ID" value="SQD78962.1"/>
    <property type="molecule type" value="Genomic_DNA"/>
</dbReference>
<dbReference type="OrthoDB" id="6400135at2"/>
<evidence type="ECO:0000313" key="2">
    <source>
        <dbReference type="Proteomes" id="UP000250163"/>
    </source>
</evidence>
<dbReference type="KEGG" id="mya:MORIYA_2486"/>
<name>A0A330LR94_9GAMM</name>
<protein>
    <submittedName>
        <fullName evidence="1">Putative type IV assembly protein</fullName>
    </submittedName>
</protein>
<organism evidence="1 2">
    <name type="scientific">Moritella yayanosii</name>
    <dbReference type="NCBI Taxonomy" id="69539"/>
    <lineage>
        <taxon>Bacteria</taxon>
        <taxon>Pseudomonadati</taxon>
        <taxon>Pseudomonadota</taxon>
        <taxon>Gammaproteobacteria</taxon>
        <taxon>Alteromonadales</taxon>
        <taxon>Moritellaceae</taxon>
        <taxon>Moritella</taxon>
    </lineage>
</organism>
<proteinExistence type="predicted"/>
<dbReference type="Proteomes" id="UP000250163">
    <property type="component" value="Chromosome MORIYA"/>
</dbReference>
<keyword evidence="2" id="KW-1185">Reference proteome</keyword>
<dbReference type="AlphaFoldDB" id="A0A330LR94"/>